<dbReference type="PANTHER" id="PTHR30404">
    <property type="entry name" value="N-ACETYLMURAMOYL-L-ALANINE AMIDASE"/>
    <property type="match status" value="1"/>
</dbReference>
<dbReference type="Pfam" id="PF01520">
    <property type="entry name" value="Amidase_3"/>
    <property type="match status" value="1"/>
</dbReference>
<evidence type="ECO:0000259" key="2">
    <source>
        <dbReference type="SMART" id="SM00646"/>
    </source>
</evidence>
<keyword evidence="1" id="KW-0378">Hydrolase</keyword>
<evidence type="ECO:0000256" key="1">
    <source>
        <dbReference type="ARBA" id="ARBA00022801"/>
    </source>
</evidence>
<dbReference type="GO" id="GO:0009253">
    <property type="term" value="P:peptidoglycan catabolic process"/>
    <property type="evidence" value="ECO:0007669"/>
    <property type="project" value="InterPro"/>
</dbReference>
<reference evidence="3" key="2">
    <citation type="submission" date="2021-04" db="EMBL/GenBank/DDBJ databases">
        <authorList>
            <person name="Gilroy R."/>
        </authorList>
    </citation>
    <scope>NUCLEOTIDE SEQUENCE</scope>
    <source>
        <strain evidence="3">ChiBcolR8-3208</strain>
    </source>
</reference>
<accession>A0A9D2LYW0</accession>
<evidence type="ECO:0000313" key="3">
    <source>
        <dbReference type="EMBL" id="HJB37559.1"/>
    </source>
</evidence>
<proteinExistence type="predicted"/>
<dbReference type="SMART" id="SM00646">
    <property type="entry name" value="Ami_3"/>
    <property type="match status" value="1"/>
</dbReference>
<name>A0A9D2LYW0_9FIRM</name>
<dbReference type="InterPro" id="IPR050695">
    <property type="entry name" value="N-acetylmuramoyl_amidase_3"/>
</dbReference>
<dbReference type="SUPFAM" id="SSF53187">
    <property type="entry name" value="Zn-dependent exopeptidases"/>
    <property type="match status" value="1"/>
</dbReference>
<dbReference type="InterPro" id="IPR002508">
    <property type="entry name" value="MurNAc-LAA_cat"/>
</dbReference>
<sequence length="190" mass="20931">MPIRIFIDQGHNPQGVNAGAEGFGLREQDVNYAVGMELARLLNSDPRFVARVSRTTPTESLGASNAASLQRRVQMANSWPADYFVSIHCNANTNPAVNGTEVYVYQQRTQAYWLAQHVLNGVVEAVGTKDNGVRLNPSLYVLRRTAMPAILVELAYLTNGNDALKLRDEQPAFARGIYNGILSYFGFAPQ</sequence>
<dbReference type="PANTHER" id="PTHR30404:SF0">
    <property type="entry name" value="N-ACETYLMURAMOYL-L-ALANINE AMIDASE AMIC"/>
    <property type="match status" value="1"/>
</dbReference>
<dbReference type="EMBL" id="DWXZ01000121">
    <property type="protein sequence ID" value="HJB37559.1"/>
    <property type="molecule type" value="Genomic_DNA"/>
</dbReference>
<reference evidence="3" key="1">
    <citation type="journal article" date="2021" name="PeerJ">
        <title>Extensive microbial diversity within the chicken gut microbiome revealed by metagenomics and culture.</title>
        <authorList>
            <person name="Gilroy R."/>
            <person name="Ravi A."/>
            <person name="Getino M."/>
            <person name="Pursley I."/>
            <person name="Horton D.L."/>
            <person name="Alikhan N.F."/>
            <person name="Baker D."/>
            <person name="Gharbi K."/>
            <person name="Hall N."/>
            <person name="Watson M."/>
            <person name="Adriaenssens E.M."/>
            <person name="Foster-Nyarko E."/>
            <person name="Jarju S."/>
            <person name="Secka A."/>
            <person name="Antonio M."/>
            <person name="Oren A."/>
            <person name="Chaudhuri R.R."/>
            <person name="La Ragione R."/>
            <person name="Hildebrand F."/>
            <person name="Pallen M.J."/>
        </authorList>
    </citation>
    <scope>NUCLEOTIDE SEQUENCE</scope>
    <source>
        <strain evidence="3">ChiBcolR8-3208</strain>
    </source>
</reference>
<dbReference type="GO" id="GO:0030288">
    <property type="term" value="C:outer membrane-bounded periplasmic space"/>
    <property type="evidence" value="ECO:0007669"/>
    <property type="project" value="TreeGrafter"/>
</dbReference>
<feature type="domain" description="MurNAc-LAA" evidence="2">
    <location>
        <begin position="73"/>
        <end position="182"/>
    </location>
</feature>
<dbReference type="GO" id="GO:0008745">
    <property type="term" value="F:N-acetylmuramoyl-L-alanine amidase activity"/>
    <property type="evidence" value="ECO:0007669"/>
    <property type="project" value="InterPro"/>
</dbReference>
<gene>
    <name evidence="3" type="ORF">H9942_05775</name>
</gene>
<comment type="caution">
    <text evidence="3">The sequence shown here is derived from an EMBL/GenBank/DDBJ whole genome shotgun (WGS) entry which is preliminary data.</text>
</comment>
<protein>
    <submittedName>
        <fullName evidence="3">N-acetylmuramoyl-L-alanine amidase</fullName>
    </submittedName>
</protein>
<dbReference type="Proteomes" id="UP000824214">
    <property type="component" value="Unassembled WGS sequence"/>
</dbReference>
<dbReference type="Gene3D" id="3.40.630.40">
    <property type="entry name" value="Zn-dependent exopeptidases"/>
    <property type="match status" value="1"/>
</dbReference>
<dbReference type="AlphaFoldDB" id="A0A9D2LYW0"/>
<evidence type="ECO:0000313" key="4">
    <source>
        <dbReference type="Proteomes" id="UP000824214"/>
    </source>
</evidence>
<dbReference type="CDD" id="cd02696">
    <property type="entry name" value="MurNAc-LAA"/>
    <property type="match status" value="1"/>
</dbReference>
<organism evidence="3 4">
    <name type="scientific">Candidatus Acutalibacter ornithocaccae</name>
    <dbReference type="NCBI Taxonomy" id="2838416"/>
    <lineage>
        <taxon>Bacteria</taxon>
        <taxon>Bacillati</taxon>
        <taxon>Bacillota</taxon>
        <taxon>Clostridia</taxon>
        <taxon>Eubacteriales</taxon>
        <taxon>Acutalibacteraceae</taxon>
        <taxon>Acutalibacter</taxon>
    </lineage>
</organism>